<evidence type="ECO:0000259" key="1">
    <source>
        <dbReference type="Pfam" id="PF18980"/>
    </source>
</evidence>
<name>A0A6P1TJU7_9FIRM</name>
<accession>A0A6P1TJU7</accession>
<dbReference type="KEGG" id="anr:Ana3638_01005"/>
<reference evidence="2 3" key="1">
    <citation type="submission" date="2020-01" db="EMBL/GenBank/DDBJ databases">
        <title>Genome analysis of Anaerocolumna sp. CBA3638.</title>
        <authorList>
            <person name="Kim J."/>
            <person name="Roh S.W."/>
        </authorList>
    </citation>
    <scope>NUCLEOTIDE SEQUENCE [LARGE SCALE GENOMIC DNA]</scope>
    <source>
        <strain evidence="2 3">CBA3638</strain>
    </source>
</reference>
<dbReference type="EMBL" id="CP048000">
    <property type="protein sequence ID" value="QHQ59548.1"/>
    <property type="molecule type" value="Genomic_DNA"/>
</dbReference>
<organism evidence="2 3">
    <name type="scientific">Anaerocolumna sedimenticola</name>
    <dbReference type="NCBI Taxonomy" id="2696063"/>
    <lineage>
        <taxon>Bacteria</taxon>
        <taxon>Bacillati</taxon>
        <taxon>Bacillota</taxon>
        <taxon>Clostridia</taxon>
        <taxon>Lachnospirales</taxon>
        <taxon>Lachnospiraceae</taxon>
        <taxon>Anaerocolumna</taxon>
    </lineage>
</organism>
<sequence>MSEQRSLIVGFDLCEQDSQICCYNPKTLEPESICATSDKTKYLIPTALGVKQRTKEWVYGEESFYCQESGAGVLIDRLITKVINQEDTDIYGVPFSPVALLEKYLRKCLQLLKIYYPLNSIQKIVVTVKEPSETLKDGIYKALNSMGIGKDRAFVQSHSQSYQYYALYQNKELWMNDVGLFDFDENGLLYQQLLIERKSLPYLVDMEEKNYRDILNNQVAADITDKEKLEYLFRNLANQALHKQIVSTIYITGKGFEGNWADKVLKELCIGRRVFKGQNLYVKGACFAAKELSGEHKLDNILLLGDDMISSTFYLLGYYDTKQAEAVLAKAGTLWCEVEEKMDLILDDLHEITIYRKDILKHETIPYTISLDGLPNRPNKTTRVEVRIKFLSKNTAVISIKDKGFGSLYPSTNRIWEKEIVY</sequence>
<protein>
    <recommendedName>
        <fullName evidence="1">DUF5716 domain-containing protein</fullName>
    </recommendedName>
</protein>
<dbReference type="InterPro" id="IPR043770">
    <property type="entry name" value="DUF5716_C"/>
</dbReference>
<dbReference type="Pfam" id="PF18980">
    <property type="entry name" value="DUF5716_C"/>
    <property type="match status" value="1"/>
</dbReference>
<evidence type="ECO:0000313" key="3">
    <source>
        <dbReference type="Proteomes" id="UP000464314"/>
    </source>
</evidence>
<gene>
    <name evidence="2" type="ORF">Ana3638_01005</name>
</gene>
<evidence type="ECO:0000313" key="2">
    <source>
        <dbReference type="EMBL" id="QHQ59548.1"/>
    </source>
</evidence>
<feature type="domain" description="DUF5716" evidence="1">
    <location>
        <begin position="123"/>
        <end position="420"/>
    </location>
</feature>
<keyword evidence="3" id="KW-1185">Reference proteome</keyword>
<proteinExistence type="predicted"/>
<dbReference type="AlphaFoldDB" id="A0A6P1TJU7"/>
<dbReference type="RefSeq" id="WP_161836224.1">
    <property type="nucleotide sequence ID" value="NZ_CP048000.1"/>
</dbReference>
<dbReference type="Proteomes" id="UP000464314">
    <property type="component" value="Chromosome"/>
</dbReference>